<reference evidence="2 3" key="1">
    <citation type="journal article" date="2009" name="Science">
        <title>Green evolution and dynamic adaptations revealed by genomes of the marine picoeukaryotes Micromonas.</title>
        <authorList>
            <person name="Worden A.Z."/>
            <person name="Lee J.H."/>
            <person name="Mock T."/>
            <person name="Rouze P."/>
            <person name="Simmons M.P."/>
            <person name="Aerts A.L."/>
            <person name="Allen A.E."/>
            <person name="Cuvelier M.L."/>
            <person name="Derelle E."/>
            <person name="Everett M.V."/>
            <person name="Foulon E."/>
            <person name="Grimwood J."/>
            <person name="Gundlach H."/>
            <person name="Henrissat B."/>
            <person name="Napoli C."/>
            <person name="McDonald S.M."/>
            <person name="Parker M.S."/>
            <person name="Rombauts S."/>
            <person name="Salamov A."/>
            <person name="Von Dassow P."/>
            <person name="Badger J.H."/>
            <person name="Coutinho P.M."/>
            <person name="Demir E."/>
            <person name="Dubchak I."/>
            <person name="Gentemann C."/>
            <person name="Eikrem W."/>
            <person name="Gready J.E."/>
            <person name="John U."/>
            <person name="Lanier W."/>
            <person name="Lindquist E.A."/>
            <person name="Lucas S."/>
            <person name="Mayer K.F."/>
            <person name="Moreau H."/>
            <person name="Not F."/>
            <person name="Otillar R."/>
            <person name="Panaud O."/>
            <person name="Pangilinan J."/>
            <person name="Paulsen I."/>
            <person name="Piegu B."/>
            <person name="Poliakov A."/>
            <person name="Robbens S."/>
            <person name="Schmutz J."/>
            <person name="Toulza E."/>
            <person name="Wyss T."/>
            <person name="Zelensky A."/>
            <person name="Zhou K."/>
            <person name="Armbrust E.V."/>
            <person name="Bhattacharya D."/>
            <person name="Goodenough U.W."/>
            <person name="Van de Peer Y."/>
            <person name="Grigoriev I.V."/>
        </authorList>
    </citation>
    <scope>NUCLEOTIDE SEQUENCE [LARGE SCALE GENOMIC DNA]</scope>
    <source>
        <strain evidence="3">RCC299 / NOUM17</strain>
    </source>
</reference>
<feature type="compositionally biased region" description="Basic and acidic residues" evidence="1">
    <location>
        <begin position="296"/>
        <end position="308"/>
    </location>
</feature>
<dbReference type="InParanoid" id="C1E335"/>
<keyword evidence="3" id="KW-1185">Reference proteome</keyword>
<proteinExistence type="predicted"/>
<protein>
    <recommendedName>
        <fullName evidence="4">Glutamine amidotransferase type-2 domain-containing protein</fullName>
    </recommendedName>
</protein>
<dbReference type="RefSeq" id="XP_002500765.1">
    <property type="nucleotide sequence ID" value="XM_002500719.1"/>
</dbReference>
<dbReference type="KEGG" id="mis:MICPUN_57463"/>
<dbReference type="Proteomes" id="UP000002009">
    <property type="component" value="Chromosome 3"/>
</dbReference>
<sequence>MCIVNATKAYKPPAARTATAFAQLPAPTFAVVAPPKRFDATASDARWTGNALLGSTGAATKRVLAVDGGALHVISDDGLQTRHIEDGLIVALASSTVAVDDVVAAYDKAAKSGDANDTRTRVNALRKALGDLHADKGSFAVCAFDAKMGRVLAARSKNSAPLSYGFTADGTLVACAGLTAQAMGLDGLLDLTPLPSGRFIFGHRYVKPIEFTQFWSTAQGNRAAAPARKARRSVEVAIPECGVPTQKWGTTGSEGDVNADWHEHPTLHHTKSAYVPPALRRAREAAAKAAAEKAEKDVLHAEEKKEARPISPRSQKVEMDAQIAEAIASQDRLVADLESALVTAVRRASIDTRRASVEVARKNLAKKSLKSATLSAASWERALATSRAARTSVDCARSSMDVSRISSFFSSAPVARV</sequence>
<gene>
    <name evidence="2" type="ORF">MICPUN_57463</name>
</gene>
<dbReference type="OrthoDB" id="498991at2759"/>
<evidence type="ECO:0000313" key="3">
    <source>
        <dbReference type="Proteomes" id="UP000002009"/>
    </source>
</evidence>
<dbReference type="EMBL" id="CP001324">
    <property type="protein sequence ID" value="ACO62023.1"/>
    <property type="molecule type" value="Genomic_DNA"/>
</dbReference>
<dbReference type="AlphaFoldDB" id="C1E335"/>
<organism evidence="2 3">
    <name type="scientific">Micromonas commoda (strain RCC299 / NOUM17 / CCMP2709)</name>
    <name type="common">Picoplanktonic green alga</name>
    <dbReference type="NCBI Taxonomy" id="296587"/>
    <lineage>
        <taxon>Eukaryota</taxon>
        <taxon>Viridiplantae</taxon>
        <taxon>Chlorophyta</taxon>
        <taxon>Mamiellophyceae</taxon>
        <taxon>Mamiellales</taxon>
        <taxon>Mamiellaceae</taxon>
        <taxon>Micromonas</taxon>
    </lineage>
</organism>
<evidence type="ECO:0000313" key="2">
    <source>
        <dbReference type="EMBL" id="ACO62023.1"/>
    </source>
</evidence>
<dbReference type="OMA" id="FGHRYVK"/>
<evidence type="ECO:0000256" key="1">
    <source>
        <dbReference type="SAM" id="MobiDB-lite"/>
    </source>
</evidence>
<name>C1E335_MICCC</name>
<accession>C1E335</accession>
<feature type="region of interest" description="Disordered" evidence="1">
    <location>
        <begin position="296"/>
        <end position="316"/>
    </location>
</feature>
<dbReference type="GeneID" id="8241955"/>
<evidence type="ECO:0008006" key="4">
    <source>
        <dbReference type="Google" id="ProtNLM"/>
    </source>
</evidence>